<reference evidence="9" key="1">
    <citation type="submission" date="2024-02" db="EMBL/GenBank/DDBJ databases">
        <authorList>
            <consortium name="ELIXIR-Norway"/>
            <consortium name="Elixir Norway"/>
        </authorList>
    </citation>
    <scope>NUCLEOTIDE SEQUENCE</scope>
</reference>
<dbReference type="Pfam" id="PF12848">
    <property type="entry name" value="ABC_tran_Xtn"/>
    <property type="match status" value="1"/>
</dbReference>
<dbReference type="PANTHER" id="PTHR43858:SF1">
    <property type="entry name" value="ABC TRANSPORTER-RELATED PROTEIN"/>
    <property type="match status" value="1"/>
</dbReference>
<keyword evidence="6" id="KW-0810">Translation regulation</keyword>
<sequence length="681" mass="74821">MVKMAMAAAAAAATATPLCGSLASPQEQGMSMRKKSALFSSFWHHPSSSSSSSSSWISLRNGRAQNRKLSAAAAPELVTKRRSLVVLSMAGTKKGNKKKGGGESTASNKNRGAGGAGAKESAYANETRRIILSVQKLRKVTPTGKELLKNINIGMYLGAKIGVLGPNGAGKSTLLKILAGVDKNFDGNLHLDPGIRVGYLQQEPELDDEATVMENIEPAIAETRQLLADFEQVSVDMARPDADIDKLMSKMEHLQTALDACNGWELERQVERALNALRCPPSDSPVVNLSGGERRRVALCSLLLQTPDVLLLDEPTNHLDAEAVAWLERYLAEFKGTVVAITHDRYFLDNVAGWILELDRGQGIPFEGNYSAWLDNKAKRMDVEDKQQTALQRTINRELEWIRSNAKGQQKKGKARERAYDELLQKASEYQKTDRLESMFLPPGPRLGNVVVEAQALRKGFNGRLLVDNLNFSLPPGGVVGVIGGNGAGKTTLFRMIMGQDTADEGFLRVGETVAPLYVDQSRDALSADKTVFQEITDDLEEIVLGDRKVNARAYCSWFNFKGPDQQKKVSMLSGGERNRLQLAKVMKKGGNLLLLDEPTNDLDVDTLRALEDAIQDFAGCAVIISHDRWFLDRIATHILAFEGDSQVTWFEGSYSEYEADRRKRLGNKEPTRIRYAALAA</sequence>
<evidence type="ECO:0000256" key="3">
    <source>
        <dbReference type="ARBA" id="ARBA00022730"/>
    </source>
</evidence>
<name>A0ABP0TXK7_9BRYO</name>
<evidence type="ECO:0000256" key="6">
    <source>
        <dbReference type="ARBA" id="ARBA00022845"/>
    </source>
</evidence>
<dbReference type="NCBIfam" id="TIGR03719">
    <property type="entry name" value="ABC_ABC_ChvD"/>
    <property type="match status" value="1"/>
</dbReference>
<keyword evidence="10" id="KW-1185">Reference proteome</keyword>
<organism evidence="9 10">
    <name type="scientific">Sphagnum troendelagicum</name>
    <dbReference type="NCBI Taxonomy" id="128251"/>
    <lineage>
        <taxon>Eukaryota</taxon>
        <taxon>Viridiplantae</taxon>
        <taxon>Streptophyta</taxon>
        <taxon>Embryophyta</taxon>
        <taxon>Bryophyta</taxon>
        <taxon>Sphagnophytina</taxon>
        <taxon>Sphagnopsida</taxon>
        <taxon>Sphagnales</taxon>
        <taxon>Sphagnaceae</taxon>
        <taxon>Sphagnum</taxon>
    </lineage>
</organism>
<evidence type="ECO:0000256" key="1">
    <source>
        <dbReference type="ARBA" id="ARBA00005868"/>
    </source>
</evidence>
<keyword evidence="2" id="KW-0694">RNA-binding</keyword>
<evidence type="ECO:0000256" key="2">
    <source>
        <dbReference type="ARBA" id="ARBA00022555"/>
    </source>
</evidence>
<feature type="domain" description="ABC transporter" evidence="8">
    <location>
        <begin position="132"/>
        <end position="385"/>
    </location>
</feature>
<dbReference type="NCBIfam" id="NF008775">
    <property type="entry name" value="PRK11819.1"/>
    <property type="match status" value="1"/>
</dbReference>
<feature type="domain" description="ABC transporter" evidence="8">
    <location>
        <begin position="452"/>
        <end position="678"/>
    </location>
</feature>
<keyword evidence="5" id="KW-0067">ATP-binding</keyword>
<dbReference type="EMBL" id="OZ019907">
    <property type="protein sequence ID" value="CAK9207207.1"/>
    <property type="molecule type" value="Genomic_DNA"/>
</dbReference>
<dbReference type="InterPro" id="IPR003593">
    <property type="entry name" value="AAA+_ATPase"/>
</dbReference>
<keyword evidence="4" id="KW-0547">Nucleotide-binding</keyword>
<dbReference type="PROSITE" id="PS00211">
    <property type="entry name" value="ABC_TRANSPORTER_1"/>
    <property type="match status" value="2"/>
</dbReference>
<dbReference type="CDD" id="cd03221">
    <property type="entry name" value="ABCF_EF-3"/>
    <property type="match status" value="2"/>
</dbReference>
<dbReference type="SMART" id="SM00382">
    <property type="entry name" value="AAA"/>
    <property type="match status" value="2"/>
</dbReference>
<protein>
    <recommendedName>
        <fullName evidence="8">ABC transporter domain-containing protein</fullName>
    </recommendedName>
</protein>
<dbReference type="PROSITE" id="PS50893">
    <property type="entry name" value="ABC_TRANSPORTER_2"/>
    <property type="match status" value="2"/>
</dbReference>
<evidence type="ECO:0000256" key="5">
    <source>
        <dbReference type="ARBA" id="ARBA00022840"/>
    </source>
</evidence>
<keyword evidence="3" id="KW-0699">rRNA-binding</keyword>
<dbReference type="Proteomes" id="UP001497512">
    <property type="component" value="Chromosome 15"/>
</dbReference>
<dbReference type="Pfam" id="PF00005">
    <property type="entry name" value="ABC_tran"/>
    <property type="match status" value="2"/>
</dbReference>
<evidence type="ECO:0000256" key="7">
    <source>
        <dbReference type="SAM" id="MobiDB-lite"/>
    </source>
</evidence>
<dbReference type="PANTHER" id="PTHR43858">
    <property type="entry name" value="ENERGY-DEPENDENT TRANSLATIONAL THROTTLE PROTEIN ETTA"/>
    <property type="match status" value="1"/>
</dbReference>
<proteinExistence type="inferred from homology"/>
<evidence type="ECO:0000259" key="8">
    <source>
        <dbReference type="PROSITE" id="PS50893"/>
    </source>
</evidence>
<dbReference type="Gene3D" id="3.40.50.300">
    <property type="entry name" value="P-loop containing nucleotide triphosphate hydrolases"/>
    <property type="match status" value="2"/>
</dbReference>
<evidence type="ECO:0000313" key="10">
    <source>
        <dbReference type="Proteomes" id="UP001497512"/>
    </source>
</evidence>
<dbReference type="SUPFAM" id="SSF52540">
    <property type="entry name" value="P-loop containing nucleoside triphosphate hydrolases"/>
    <property type="match status" value="2"/>
</dbReference>
<dbReference type="InterPro" id="IPR017871">
    <property type="entry name" value="ABC_transporter-like_CS"/>
</dbReference>
<evidence type="ECO:0000313" key="9">
    <source>
        <dbReference type="EMBL" id="CAK9207207.1"/>
    </source>
</evidence>
<evidence type="ECO:0000256" key="4">
    <source>
        <dbReference type="ARBA" id="ARBA00022741"/>
    </source>
</evidence>
<keyword evidence="2" id="KW-0820">tRNA-binding</keyword>
<dbReference type="InterPro" id="IPR022374">
    <property type="entry name" value="EttA"/>
</dbReference>
<dbReference type="InterPro" id="IPR032781">
    <property type="entry name" value="ABC_tran_Xtn"/>
</dbReference>
<dbReference type="HAMAP" id="MF_00847">
    <property type="entry name" value="EttA"/>
    <property type="match status" value="1"/>
</dbReference>
<dbReference type="InterPro" id="IPR003439">
    <property type="entry name" value="ABC_transporter-like_ATP-bd"/>
</dbReference>
<gene>
    <name evidence="9" type="ORF">CSSPTR1EN2_LOCUS8733</name>
</gene>
<accession>A0ABP0TXK7</accession>
<dbReference type="InterPro" id="IPR027417">
    <property type="entry name" value="P-loop_NTPase"/>
</dbReference>
<feature type="region of interest" description="Disordered" evidence="7">
    <location>
        <begin position="88"/>
        <end position="120"/>
    </location>
</feature>
<comment type="similarity">
    <text evidence="1">Belongs to the ABC transporter superfamily. ABCF family. Translational throttle EttA subfamily.</text>
</comment>